<sequence length="251" mass="29149">MTDTMKNPLKKRNFPKPHIYCCHRDMCNHVDSPQTKYLINSTLLGAESDIRLENVSNQRPIGYSNSEVWFRAATIAVPICGAVILFVLIALAVKILRKERHSSYNHKLGPPMYAQQFATREKNCYKYHQTQHYDYLKKQYSRPHNPIYRPTTVEMLDYHMQFHAPLLAVPNSIENTQNNSKNEANAKLNQLHCDQLHDYIHSGGKSIILEIEKESYTECPKNELDRNINHEIKFSDIKYGDKNYVKDGPIA</sequence>
<name>A0ABD2MNZ4_9CUCU</name>
<evidence type="ECO:0000259" key="2">
    <source>
        <dbReference type="Pfam" id="PF19337"/>
    </source>
</evidence>
<keyword evidence="4" id="KW-1185">Reference proteome</keyword>
<feature type="domain" description="BMP and activin membrane-bound inhibitor C-terminal" evidence="2">
    <location>
        <begin position="64"/>
        <end position="103"/>
    </location>
</feature>
<keyword evidence="1" id="KW-1133">Transmembrane helix</keyword>
<evidence type="ECO:0000256" key="1">
    <source>
        <dbReference type="SAM" id="Phobius"/>
    </source>
</evidence>
<organism evidence="3 4">
    <name type="scientific">Cryptolaemus montrouzieri</name>
    <dbReference type="NCBI Taxonomy" id="559131"/>
    <lineage>
        <taxon>Eukaryota</taxon>
        <taxon>Metazoa</taxon>
        <taxon>Ecdysozoa</taxon>
        <taxon>Arthropoda</taxon>
        <taxon>Hexapoda</taxon>
        <taxon>Insecta</taxon>
        <taxon>Pterygota</taxon>
        <taxon>Neoptera</taxon>
        <taxon>Endopterygota</taxon>
        <taxon>Coleoptera</taxon>
        <taxon>Polyphaga</taxon>
        <taxon>Cucujiformia</taxon>
        <taxon>Coccinelloidea</taxon>
        <taxon>Coccinellidae</taxon>
        <taxon>Scymninae</taxon>
        <taxon>Scymnini</taxon>
        <taxon>Cryptolaemus</taxon>
    </lineage>
</organism>
<dbReference type="Proteomes" id="UP001516400">
    <property type="component" value="Unassembled WGS sequence"/>
</dbReference>
<keyword evidence="1" id="KW-0472">Membrane</keyword>
<dbReference type="EMBL" id="JABFTP020000021">
    <property type="protein sequence ID" value="KAL3268002.1"/>
    <property type="molecule type" value="Genomic_DNA"/>
</dbReference>
<comment type="caution">
    <text evidence="3">The sequence shown here is derived from an EMBL/GenBank/DDBJ whole genome shotgun (WGS) entry which is preliminary data.</text>
</comment>
<dbReference type="AlphaFoldDB" id="A0ABD2MNZ4"/>
<dbReference type="InterPro" id="IPR045806">
    <property type="entry name" value="BAMBI_C"/>
</dbReference>
<proteinExistence type="predicted"/>
<keyword evidence="1" id="KW-0812">Transmembrane</keyword>
<dbReference type="Pfam" id="PF19337">
    <property type="entry name" value="BAMBI_C"/>
    <property type="match status" value="1"/>
</dbReference>
<protein>
    <recommendedName>
        <fullName evidence="2">BMP and activin membrane-bound inhibitor C-terminal domain-containing protein</fullName>
    </recommendedName>
</protein>
<evidence type="ECO:0000313" key="4">
    <source>
        <dbReference type="Proteomes" id="UP001516400"/>
    </source>
</evidence>
<reference evidence="3 4" key="1">
    <citation type="journal article" date="2021" name="BMC Biol.">
        <title>Horizontally acquired antibacterial genes associated with adaptive radiation of ladybird beetles.</title>
        <authorList>
            <person name="Li H.S."/>
            <person name="Tang X.F."/>
            <person name="Huang Y.H."/>
            <person name="Xu Z.Y."/>
            <person name="Chen M.L."/>
            <person name="Du X.Y."/>
            <person name="Qiu B.Y."/>
            <person name="Chen P.T."/>
            <person name="Zhang W."/>
            <person name="Slipinski A."/>
            <person name="Escalona H.E."/>
            <person name="Waterhouse R.M."/>
            <person name="Zwick A."/>
            <person name="Pang H."/>
        </authorList>
    </citation>
    <scope>NUCLEOTIDE SEQUENCE [LARGE SCALE GENOMIC DNA]</scope>
    <source>
        <strain evidence="3">SYSU2018</strain>
    </source>
</reference>
<feature type="transmembrane region" description="Helical" evidence="1">
    <location>
        <begin position="68"/>
        <end position="93"/>
    </location>
</feature>
<gene>
    <name evidence="3" type="ORF">HHI36_007135</name>
</gene>
<evidence type="ECO:0000313" key="3">
    <source>
        <dbReference type="EMBL" id="KAL3268002.1"/>
    </source>
</evidence>
<accession>A0ABD2MNZ4</accession>